<dbReference type="Gene3D" id="3.20.20.300">
    <property type="entry name" value="Glycoside hydrolase, family 3, N-terminal domain"/>
    <property type="match status" value="1"/>
</dbReference>
<evidence type="ECO:0000256" key="1">
    <source>
        <dbReference type="ARBA" id="ARBA00000448"/>
    </source>
</evidence>
<dbReference type="InterPro" id="IPR017853">
    <property type="entry name" value="GH"/>
</dbReference>
<keyword evidence="6" id="KW-0326">Glycosidase</keyword>
<dbReference type="PANTHER" id="PTHR30620:SF16">
    <property type="entry name" value="LYSOSOMAL BETA GLUCOSIDASE"/>
    <property type="match status" value="1"/>
</dbReference>
<comment type="catalytic activity">
    <reaction evidence="1">
        <text>Hydrolysis of terminal, non-reducing beta-D-glucosyl residues with release of beta-D-glucose.</text>
        <dbReference type="EC" id="3.2.1.21"/>
    </reaction>
</comment>
<dbReference type="Pfam" id="PF14310">
    <property type="entry name" value="Fn3-like"/>
    <property type="match status" value="1"/>
</dbReference>
<dbReference type="Proteomes" id="UP000248079">
    <property type="component" value="Unassembled WGS sequence"/>
</dbReference>
<dbReference type="EMBL" id="QFLI01000001">
    <property type="protein sequence ID" value="PXY03181.1"/>
    <property type="molecule type" value="Genomic_DNA"/>
</dbReference>
<dbReference type="InterPro" id="IPR026891">
    <property type="entry name" value="Fn3-like"/>
</dbReference>
<name>A0A2V4A3C5_9BACT</name>
<evidence type="ECO:0000256" key="5">
    <source>
        <dbReference type="ARBA" id="ARBA00022801"/>
    </source>
</evidence>
<dbReference type="RefSeq" id="WP_110359336.1">
    <property type="nucleotide sequence ID" value="NZ_QFLI01000001.1"/>
</dbReference>
<dbReference type="PRINTS" id="PR00133">
    <property type="entry name" value="GLHYDRLASE3"/>
</dbReference>
<feature type="domain" description="Fibronectin type III-like" evidence="7">
    <location>
        <begin position="693"/>
        <end position="762"/>
    </location>
</feature>
<comment type="caution">
    <text evidence="8">The sequence shown here is derived from an EMBL/GenBank/DDBJ whole genome shotgun (WGS) entry which is preliminary data.</text>
</comment>
<dbReference type="Pfam" id="PF01915">
    <property type="entry name" value="Glyco_hydro_3_C"/>
    <property type="match status" value="1"/>
</dbReference>
<dbReference type="Pfam" id="PF00933">
    <property type="entry name" value="Glyco_hydro_3"/>
    <property type="match status" value="1"/>
</dbReference>
<accession>A0A2V4A3C5</accession>
<dbReference type="AlphaFoldDB" id="A0A2V4A3C5"/>
<comment type="similarity">
    <text evidence="2">Belongs to the glycosyl hydrolase 3 family.</text>
</comment>
<evidence type="ECO:0000256" key="2">
    <source>
        <dbReference type="ARBA" id="ARBA00005336"/>
    </source>
</evidence>
<dbReference type="SMART" id="SM01217">
    <property type="entry name" value="Fn3_like"/>
    <property type="match status" value="1"/>
</dbReference>
<proteinExistence type="inferred from homology"/>
<dbReference type="Gene3D" id="2.60.40.10">
    <property type="entry name" value="Immunoglobulins"/>
    <property type="match status" value="1"/>
</dbReference>
<protein>
    <recommendedName>
        <fullName evidence="3">beta-glucosidase</fullName>
        <ecNumber evidence="3">3.2.1.21</ecNumber>
    </recommendedName>
</protein>
<dbReference type="InterPro" id="IPR036881">
    <property type="entry name" value="Glyco_hydro_3_C_sf"/>
</dbReference>
<keyword evidence="4" id="KW-0732">Signal</keyword>
<dbReference type="EC" id="3.2.1.21" evidence="3"/>
<dbReference type="InterPro" id="IPR051915">
    <property type="entry name" value="Cellulose_Degrad_GH3"/>
</dbReference>
<evidence type="ECO:0000256" key="6">
    <source>
        <dbReference type="ARBA" id="ARBA00023295"/>
    </source>
</evidence>
<dbReference type="SUPFAM" id="SSF51445">
    <property type="entry name" value="(Trans)glycosidases"/>
    <property type="match status" value="1"/>
</dbReference>
<organism evidence="8 9">
    <name type="scientific">Marinifilum breve</name>
    <dbReference type="NCBI Taxonomy" id="2184082"/>
    <lineage>
        <taxon>Bacteria</taxon>
        <taxon>Pseudomonadati</taxon>
        <taxon>Bacteroidota</taxon>
        <taxon>Bacteroidia</taxon>
        <taxon>Marinilabiliales</taxon>
        <taxon>Marinifilaceae</taxon>
    </lineage>
</organism>
<evidence type="ECO:0000259" key="7">
    <source>
        <dbReference type="SMART" id="SM01217"/>
    </source>
</evidence>
<dbReference type="InterPro" id="IPR002772">
    <property type="entry name" value="Glyco_hydro_3_C"/>
</dbReference>
<dbReference type="GO" id="GO:0008422">
    <property type="term" value="F:beta-glucosidase activity"/>
    <property type="evidence" value="ECO:0007669"/>
    <property type="project" value="UniProtKB-EC"/>
</dbReference>
<gene>
    <name evidence="8" type="ORF">DF185_03605</name>
</gene>
<dbReference type="InterPro" id="IPR036962">
    <property type="entry name" value="Glyco_hydro_3_N_sf"/>
</dbReference>
<evidence type="ECO:0000256" key="3">
    <source>
        <dbReference type="ARBA" id="ARBA00012744"/>
    </source>
</evidence>
<keyword evidence="9" id="KW-1185">Reference proteome</keyword>
<keyword evidence="5" id="KW-0378">Hydrolase</keyword>
<dbReference type="OrthoDB" id="9805821at2"/>
<sequence>MKRKKRKLLAIYLVGCIGFYSSCKDKNDGEENYLNPNLSVDVRVENLLSQMTLEEKIAQMCQYVGPEHIREAEMVMSEKDLHDNDAMGYYPGLSVEDLEDMTRKGMVGSFLHVKTPEEANHLQKLARESRLKIPVLIGIDAIHGNALNVGATVYPTPIGMASTWEPALVERSARETALEMRAMGAQWAFTPNIDIARDARWGRVGETFGEDPHLVSEMGVAMIQGMQGDNFTGEDKVIACAKHLIAGSEPVNGLNAAPMDVSERTLREVFLPPYQAAIDANVFSMMAAHNELNGVPCHSNHYIMTELMRNEMGFDGFFVSDWMDIERLVDLHFVAETEKEACYLSVDAGMDMHMHGPRFHEPVKELVEEGRLSEERINQSVRKILEAKFRLGLFENPFTDLEMAKKQIFAKEHQQTALDMARKSIVLLKNENILPINTTKYRRILVTGPNANNQTIMGDWSAKQPDENVLTIFEGLKQEAPANCKLSFYNCGETLLSIEDSKIAKAASLAKNHDLTIVVVGENSMRYKWDDKTCGENTDRSNIQLPGKQQELVEALCKSGKPVVVVLVNGRPLGVEWIANNVSALLEAWEPGSFGGQALAEILFGKFNPSAKLPISIPRNAGQIQTVYNHKPSQYFHKYKADESSALFPFGYGLSYTNFEYSNIKLSKERVKKNESVQLSVQLTNVGNRRGDEIVQLYIRDEYSSVTRPVKELKAFKKIDLAPNESSVLEFDISPKMLEFYDINMNKKVEAGKFIVMIGGSSLDEDLHKLTFEVIK</sequence>
<evidence type="ECO:0000313" key="9">
    <source>
        <dbReference type="Proteomes" id="UP000248079"/>
    </source>
</evidence>
<dbReference type="InterPro" id="IPR013783">
    <property type="entry name" value="Ig-like_fold"/>
</dbReference>
<dbReference type="Gene3D" id="3.40.50.1700">
    <property type="entry name" value="Glycoside hydrolase family 3 C-terminal domain"/>
    <property type="match status" value="1"/>
</dbReference>
<reference evidence="8 9" key="1">
    <citation type="submission" date="2018-05" db="EMBL/GenBank/DDBJ databases">
        <title>Marinifilum breve JC075T sp. nov., a marine bacterium isolated from Yongle Blue Hole in the South China Sea.</title>
        <authorList>
            <person name="Fu T."/>
        </authorList>
    </citation>
    <scope>NUCLEOTIDE SEQUENCE [LARGE SCALE GENOMIC DNA]</scope>
    <source>
        <strain evidence="8 9">JC075</strain>
    </source>
</reference>
<dbReference type="GO" id="GO:0009251">
    <property type="term" value="P:glucan catabolic process"/>
    <property type="evidence" value="ECO:0007669"/>
    <property type="project" value="TreeGrafter"/>
</dbReference>
<evidence type="ECO:0000313" key="8">
    <source>
        <dbReference type="EMBL" id="PXY03181.1"/>
    </source>
</evidence>
<dbReference type="PANTHER" id="PTHR30620">
    <property type="entry name" value="PERIPLASMIC BETA-GLUCOSIDASE-RELATED"/>
    <property type="match status" value="1"/>
</dbReference>
<dbReference type="FunFam" id="2.60.40.10:FF:000495">
    <property type="entry name" value="Periplasmic beta-glucosidase"/>
    <property type="match status" value="1"/>
</dbReference>
<dbReference type="InterPro" id="IPR001764">
    <property type="entry name" value="Glyco_hydro_3_N"/>
</dbReference>
<evidence type="ECO:0000256" key="4">
    <source>
        <dbReference type="ARBA" id="ARBA00022729"/>
    </source>
</evidence>
<dbReference type="SUPFAM" id="SSF52279">
    <property type="entry name" value="Beta-D-glucan exohydrolase, C-terminal domain"/>
    <property type="match status" value="1"/>
</dbReference>